<keyword evidence="7 10" id="KW-0443">Lipid metabolism</keyword>
<dbReference type="InterPro" id="IPR010138">
    <property type="entry name" value="UDP-diacylglucosamine_Hdrlase"/>
</dbReference>
<feature type="binding site" evidence="10">
    <location>
        <position position="46"/>
    </location>
    <ligand>
        <name>Mn(2+)</name>
        <dbReference type="ChEBI" id="CHEBI:29035"/>
        <label>1</label>
    </ligand>
</feature>
<evidence type="ECO:0000256" key="3">
    <source>
        <dbReference type="ARBA" id="ARBA00022519"/>
    </source>
</evidence>
<comment type="catalytic activity">
    <reaction evidence="10">
        <text>UDP-2-N,3-O-bis[(3R)-3-hydroxytetradecanoyl]-alpha-D-glucosamine + H2O = 2-N,3-O-bis[(3R)-3-hydroxytetradecanoyl]-alpha-D-glucosaminyl 1-phosphate + UMP + 2 H(+)</text>
        <dbReference type="Rhea" id="RHEA:25213"/>
        <dbReference type="ChEBI" id="CHEBI:15377"/>
        <dbReference type="ChEBI" id="CHEBI:15378"/>
        <dbReference type="ChEBI" id="CHEBI:57865"/>
        <dbReference type="ChEBI" id="CHEBI:57957"/>
        <dbReference type="ChEBI" id="CHEBI:78847"/>
        <dbReference type="EC" id="3.6.1.54"/>
    </reaction>
</comment>
<feature type="domain" description="Calcineurin-like phosphoesterase" evidence="11">
    <location>
        <begin position="1"/>
        <end position="209"/>
    </location>
</feature>
<dbReference type="GO" id="GO:0008758">
    <property type="term" value="F:UDP-2,3-diacylglucosamine hydrolase activity"/>
    <property type="evidence" value="ECO:0007669"/>
    <property type="project" value="UniProtKB-UniRule"/>
</dbReference>
<name>A0A975AR50_9GAMM</name>
<keyword evidence="4 10" id="KW-0441">Lipid A biosynthesis</keyword>
<dbReference type="Pfam" id="PF00149">
    <property type="entry name" value="Metallophos"/>
    <property type="match status" value="1"/>
</dbReference>
<feature type="binding site" evidence="10">
    <location>
        <position position="46"/>
    </location>
    <ligand>
        <name>Mn(2+)</name>
        <dbReference type="ChEBI" id="CHEBI:29035"/>
        <label>2</label>
    </ligand>
</feature>
<dbReference type="GO" id="GO:0009245">
    <property type="term" value="P:lipid A biosynthetic process"/>
    <property type="evidence" value="ECO:0007669"/>
    <property type="project" value="UniProtKB-UniRule"/>
</dbReference>
<dbReference type="NCBIfam" id="NF003743">
    <property type="entry name" value="PRK05340.1"/>
    <property type="match status" value="1"/>
</dbReference>
<gene>
    <name evidence="10 12" type="primary">lpxH</name>
    <name evidence="12" type="ORF">I8J32_008905</name>
</gene>
<dbReference type="InterPro" id="IPR029052">
    <property type="entry name" value="Metallo-depent_PP-like"/>
</dbReference>
<keyword evidence="2 10" id="KW-0444">Lipid biosynthesis</keyword>
<feature type="binding site" evidence="10">
    <location>
        <position position="205"/>
    </location>
    <ligand>
        <name>Mn(2+)</name>
        <dbReference type="ChEBI" id="CHEBI:29035"/>
        <label>2</label>
    </ligand>
</feature>
<dbReference type="NCBIfam" id="TIGR01854">
    <property type="entry name" value="lipid_A_lpxH"/>
    <property type="match status" value="1"/>
</dbReference>
<feature type="binding site" evidence="10">
    <location>
        <position position="205"/>
    </location>
    <ligand>
        <name>substrate</name>
    </ligand>
</feature>
<accession>A0A975AR50</accession>
<keyword evidence="8 10" id="KW-0472">Membrane</keyword>
<evidence type="ECO:0000313" key="13">
    <source>
        <dbReference type="Proteomes" id="UP000639274"/>
    </source>
</evidence>
<feature type="binding site" evidence="10">
    <location>
        <position position="169"/>
    </location>
    <ligand>
        <name>substrate</name>
    </ligand>
</feature>
<feature type="binding site" evidence="10">
    <location>
        <position position="207"/>
    </location>
    <ligand>
        <name>Mn(2+)</name>
        <dbReference type="ChEBI" id="CHEBI:29035"/>
        <label>1</label>
    </ligand>
</feature>
<feature type="binding site" evidence="10">
    <location>
        <position position="165"/>
    </location>
    <ligand>
        <name>substrate</name>
    </ligand>
</feature>
<evidence type="ECO:0000256" key="2">
    <source>
        <dbReference type="ARBA" id="ARBA00022516"/>
    </source>
</evidence>
<feature type="binding site" evidence="10">
    <location>
        <begin position="84"/>
        <end position="85"/>
    </location>
    <ligand>
        <name>substrate</name>
    </ligand>
</feature>
<evidence type="ECO:0000256" key="8">
    <source>
        <dbReference type="ARBA" id="ARBA00023136"/>
    </source>
</evidence>
<dbReference type="GO" id="GO:0030145">
    <property type="term" value="F:manganese ion binding"/>
    <property type="evidence" value="ECO:0007669"/>
    <property type="project" value="UniProtKB-UniRule"/>
</dbReference>
<dbReference type="RefSeq" id="WP_200611004.1">
    <property type="nucleotide sequence ID" value="NZ_CP071518.1"/>
</dbReference>
<feature type="binding site" evidence="10">
    <location>
        <position position="10"/>
    </location>
    <ligand>
        <name>Mn(2+)</name>
        <dbReference type="ChEBI" id="CHEBI:29035"/>
        <label>1</label>
    </ligand>
</feature>
<feature type="binding site" evidence="10">
    <location>
        <position position="127"/>
    </location>
    <ligand>
        <name>substrate</name>
    </ligand>
</feature>
<dbReference type="PANTHER" id="PTHR34990">
    <property type="entry name" value="UDP-2,3-DIACYLGLUCOSAMINE HYDROLASE-RELATED"/>
    <property type="match status" value="1"/>
</dbReference>
<keyword evidence="3 10" id="KW-0997">Cell inner membrane</keyword>
<dbReference type="GO" id="GO:0005737">
    <property type="term" value="C:cytoplasm"/>
    <property type="evidence" value="ECO:0007669"/>
    <property type="project" value="InterPro"/>
</dbReference>
<dbReference type="KEGG" id="lsf:I8J32_008905"/>
<evidence type="ECO:0000256" key="5">
    <source>
        <dbReference type="ARBA" id="ARBA00022723"/>
    </source>
</evidence>
<evidence type="ECO:0000256" key="7">
    <source>
        <dbReference type="ARBA" id="ARBA00023098"/>
    </source>
</evidence>
<keyword evidence="9 10" id="KW-0464">Manganese</keyword>
<dbReference type="InterPro" id="IPR004843">
    <property type="entry name" value="Calcineurin-like_PHP"/>
</dbReference>
<keyword evidence="1 10" id="KW-1003">Cell membrane</keyword>
<evidence type="ECO:0000256" key="1">
    <source>
        <dbReference type="ARBA" id="ARBA00022475"/>
    </source>
</evidence>
<protein>
    <recommendedName>
        <fullName evidence="10">UDP-2,3-diacylglucosamine hydrolase</fullName>
        <ecNumber evidence="10">3.6.1.54</ecNumber>
    </recommendedName>
    <alternativeName>
        <fullName evidence="10">UDP-2,3-diacylglucosamine diphosphatase</fullName>
    </alternativeName>
</protein>
<dbReference type="EC" id="3.6.1.54" evidence="10"/>
<dbReference type="Gene3D" id="3.60.21.10">
    <property type="match status" value="1"/>
</dbReference>
<feature type="binding site" evidence="10">
    <location>
        <position position="84"/>
    </location>
    <ligand>
        <name>Mn(2+)</name>
        <dbReference type="ChEBI" id="CHEBI:29035"/>
        <label>2</label>
    </ligand>
</feature>
<evidence type="ECO:0000259" key="11">
    <source>
        <dbReference type="Pfam" id="PF00149"/>
    </source>
</evidence>
<dbReference type="HAMAP" id="MF_00575">
    <property type="entry name" value="LpxH"/>
    <property type="match status" value="1"/>
</dbReference>
<dbReference type="SUPFAM" id="SSF56300">
    <property type="entry name" value="Metallo-dependent phosphatases"/>
    <property type="match status" value="1"/>
</dbReference>
<evidence type="ECO:0000256" key="9">
    <source>
        <dbReference type="ARBA" id="ARBA00023211"/>
    </source>
</evidence>
<feature type="binding site" evidence="10">
    <location>
        <position position="8"/>
    </location>
    <ligand>
        <name>Mn(2+)</name>
        <dbReference type="ChEBI" id="CHEBI:29035"/>
        <label>1</label>
    </ligand>
</feature>
<feature type="binding site" evidence="10">
    <location>
        <position position="119"/>
    </location>
    <ligand>
        <name>Mn(2+)</name>
        <dbReference type="ChEBI" id="CHEBI:29035"/>
        <label>2</label>
    </ligand>
</feature>
<sequence>MTTLFISDLHLDAERPQVTQLFLQFLRRSIDEGGARGADALYILGDLFEAWVGDDDPSQTAAVVADELSALRAAGVPVYFMRGNRDFLVGEDYARRAGMTILPDPAVVLLYDRPTLLMHGDLLCTADVRYQQFRAQVRNPAWQQQFLAQPLSARIAFAEQARAASKAHQSGLASTGTMETITDVTPDTVEAMLARFGIDTLIHGHTHRPAVHDLRLGTTDHRRVVLGDWYDQGSVLRVSPGDLALDALPLPA</sequence>
<comment type="caution">
    <text evidence="10">Lacks conserved residue(s) required for the propagation of feature annotation.</text>
</comment>
<evidence type="ECO:0000313" key="12">
    <source>
        <dbReference type="EMBL" id="QSX76943.1"/>
    </source>
</evidence>
<dbReference type="AlphaFoldDB" id="A0A975AR50"/>
<evidence type="ECO:0000256" key="6">
    <source>
        <dbReference type="ARBA" id="ARBA00022801"/>
    </source>
</evidence>
<dbReference type="EMBL" id="CP071518">
    <property type="protein sequence ID" value="QSX76943.1"/>
    <property type="molecule type" value="Genomic_DNA"/>
</dbReference>
<comment type="cofactor">
    <cofactor evidence="10">
        <name>Mn(2+)</name>
        <dbReference type="ChEBI" id="CHEBI:29035"/>
    </cofactor>
    <text evidence="10">Binds 2 Mn(2+) ions per subunit in a binuclear metal center.</text>
</comment>
<dbReference type="CDD" id="cd07398">
    <property type="entry name" value="MPP_YbbF-LpxH"/>
    <property type="match status" value="1"/>
</dbReference>
<comment type="function">
    <text evidence="10">Hydrolyzes the pyrophosphate bond of UDP-2,3-diacylglucosamine to yield 2,3-diacylglucosamine 1-phosphate (lipid X) and UMP by catalyzing the attack of water at the alpha-P atom. Involved in the biosynthesis of lipid A, a phosphorylated glycolipid that anchors the lipopolysaccharide to the outer membrane of the cell.</text>
</comment>
<keyword evidence="5 10" id="KW-0479">Metal-binding</keyword>
<comment type="pathway">
    <text evidence="10">Glycolipid biosynthesis; lipid IV(A) biosynthesis; lipid IV(A) from (3R)-3-hydroxytetradecanoyl-[acyl-carrier-protein] and UDP-N-acetyl-alpha-D-glucosamine: step 4/6.</text>
</comment>
<proteinExistence type="inferred from homology"/>
<dbReference type="PANTHER" id="PTHR34990:SF1">
    <property type="entry name" value="UDP-2,3-DIACYLGLUCOSAMINE HYDROLASE"/>
    <property type="match status" value="1"/>
</dbReference>
<keyword evidence="13" id="KW-1185">Reference proteome</keyword>
<dbReference type="Proteomes" id="UP000639274">
    <property type="component" value="Chromosome"/>
</dbReference>
<reference evidence="12 13" key="1">
    <citation type="submission" date="2021-03" db="EMBL/GenBank/DDBJ databases">
        <title>Lysobacter sp. nov. isolated from soil of gangwondo yeongwol, south Korea.</title>
        <authorList>
            <person name="Kim K.R."/>
            <person name="Kim K.H."/>
            <person name="Jeon C.O."/>
        </authorList>
    </citation>
    <scope>NUCLEOTIDE SEQUENCE [LARGE SCALE GENOMIC DNA]</scope>
    <source>
        <strain evidence="12 13">R19</strain>
    </source>
</reference>
<comment type="similarity">
    <text evidence="10">Belongs to the LpxH family.</text>
</comment>
<dbReference type="GO" id="GO:0019897">
    <property type="term" value="C:extrinsic component of plasma membrane"/>
    <property type="evidence" value="ECO:0007669"/>
    <property type="project" value="UniProtKB-UniRule"/>
</dbReference>
<dbReference type="InterPro" id="IPR043461">
    <property type="entry name" value="LpxH-like"/>
</dbReference>
<organism evidence="12 13">
    <name type="scientific">Agrilutibacter solisilvae</name>
    <dbReference type="NCBI Taxonomy" id="2763317"/>
    <lineage>
        <taxon>Bacteria</taxon>
        <taxon>Pseudomonadati</taxon>
        <taxon>Pseudomonadota</taxon>
        <taxon>Gammaproteobacteria</taxon>
        <taxon>Lysobacterales</taxon>
        <taxon>Lysobacteraceae</taxon>
        <taxon>Agrilutibacter</taxon>
    </lineage>
</organism>
<evidence type="ECO:0000256" key="10">
    <source>
        <dbReference type="HAMAP-Rule" id="MF_00575"/>
    </source>
</evidence>
<evidence type="ECO:0000256" key="4">
    <source>
        <dbReference type="ARBA" id="ARBA00022556"/>
    </source>
</evidence>
<comment type="subcellular location">
    <subcellularLocation>
        <location evidence="10">Cell inner membrane</location>
        <topology evidence="10">Peripheral membrane protein</topology>
        <orientation evidence="10">Cytoplasmic side</orientation>
    </subcellularLocation>
</comment>
<keyword evidence="6 10" id="KW-0378">Hydrolase</keyword>